<dbReference type="OrthoDB" id="3658758at2759"/>
<feature type="signal peptide" evidence="1">
    <location>
        <begin position="1"/>
        <end position="18"/>
    </location>
</feature>
<keyword evidence="1" id="KW-0732">Signal</keyword>
<name>A0A4V6DH15_9PEZI</name>
<evidence type="ECO:0000256" key="1">
    <source>
        <dbReference type="SAM" id="SignalP"/>
    </source>
</evidence>
<reference evidence="2 3" key="1">
    <citation type="journal article" date="2019" name="PLoS ONE">
        <title>Comparative genome analysis indicates high evolutionary potential of pathogenicity genes in Colletotrichum tanaceti.</title>
        <authorList>
            <person name="Lelwala R.V."/>
            <person name="Korhonen P.K."/>
            <person name="Young N.D."/>
            <person name="Scott J.B."/>
            <person name="Ades P.A."/>
            <person name="Gasser R.B."/>
            <person name="Taylor P.W.J."/>
        </authorList>
    </citation>
    <scope>NUCLEOTIDE SEQUENCE [LARGE SCALE GENOMIC DNA]</scope>
    <source>
        <strain evidence="2">BRIP57314</strain>
    </source>
</reference>
<keyword evidence="3" id="KW-1185">Reference proteome</keyword>
<organism evidence="2 3">
    <name type="scientific">Colletotrichum tanaceti</name>
    <dbReference type="NCBI Taxonomy" id="1306861"/>
    <lineage>
        <taxon>Eukaryota</taxon>
        <taxon>Fungi</taxon>
        <taxon>Dikarya</taxon>
        <taxon>Ascomycota</taxon>
        <taxon>Pezizomycotina</taxon>
        <taxon>Sordariomycetes</taxon>
        <taxon>Hypocreomycetidae</taxon>
        <taxon>Glomerellales</taxon>
        <taxon>Glomerellaceae</taxon>
        <taxon>Colletotrichum</taxon>
        <taxon>Colletotrichum destructivum species complex</taxon>
    </lineage>
</organism>
<feature type="chain" id="PRO_5020972259" evidence="1">
    <location>
        <begin position="19"/>
        <end position="97"/>
    </location>
</feature>
<accession>A0A4V6DH15</accession>
<proteinExistence type="predicted"/>
<comment type="caution">
    <text evidence="2">The sequence shown here is derived from an EMBL/GenBank/DDBJ whole genome shotgun (WGS) entry which is preliminary data.</text>
</comment>
<dbReference type="AlphaFoldDB" id="A0A4V6DH15"/>
<evidence type="ECO:0000313" key="3">
    <source>
        <dbReference type="Proteomes" id="UP000310108"/>
    </source>
</evidence>
<evidence type="ECO:0000313" key="2">
    <source>
        <dbReference type="EMBL" id="TKW54856.1"/>
    </source>
</evidence>
<protein>
    <submittedName>
        <fullName evidence="2">Uncharacterized protein</fullName>
    </submittedName>
</protein>
<dbReference type="Proteomes" id="UP000310108">
    <property type="component" value="Unassembled WGS sequence"/>
</dbReference>
<dbReference type="EMBL" id="PJEX01000120">
    <property type="protein sequence ID" value="TKW54856.1"/>
    <property type="molecule type" value="Genomic_DNA"/>
</dbReference>
<sequence>MQFSTLLSVSLFVLGASAQASGPNGKRFCAGAAISCQYKNGRCANACRDTANDFKDGNAPVAPVYDTICSCPDGEPGNEYTGAACIDLIRWAQRHKC</sequence>
<gene>
    <name evidence="2" type="ORF">CTA1_3956</name>
</gene>